<gene>
    <name evidence="1" type="ORF">TRFO_04734</name>
</gene>
<dbReference type="EMBL" id="MLAK01000660">
    <property type="protein sequence ID" value="OHT08677.1"/>
    <property type="molecule type" value="Genomic_DNA"/>
</dbReference>
<organism evidence="1 2">
    <name type="scientific">Tritrichomonas foetus</name>
    <dbReference type="NCBI Taxonomy" id="1144522"/>
    <lineage>
        <taxon>Eukaryota</taxon>
        <taxon>Metamonada</taxon>
        <taxon>Parabasalia</taxon>
        <taxon>Tritrichomonadida</taxon>
        <taxon>Tritrichomonadidae</taxon>
        <taxon>Tritrichomonas</taxon>
    </lineage>
</organism>
<comment type="caution">
    <text evidence="1">The sequence shown here is derived from an EMBL/GenBank/DDBJ whole genome shotgun (WGS) entry which is preliminary data.</text>
</comment>
<dbReference type="RefSeq" id="XP_068361813.1">
    <property type="nucleotide sequence ID" value="XM_068492071.1"/>
</dbReference>
<dbReference type="VEuPathDB" id="TrichDB:TRFO_04734"/>
<reference evidence="1" key="1">
    <citation type="submission" date="2016-10" db="EMBL/GenBank/DDBJ databases">
        <authorList>
            <person name="Benchimol M."/>
            <person name="Almeida L.G."/>
            <person name="Vasconcelos A.T."/>
            <person name="Perreira-Neves A."/>
            <person name="Rosa I.A."/>
            <person name="Tasca T."/>
            <person name="Bogo M.R."/>
            <person name="de Souza W."/>
        </authorList>
    </citation>
    <scope>NUCLEOTIDE SEQUENCE [LARGE SCALE GENOMIC DNA]</scope>
    <source>
        <strain evidence="1">K</strain>
    </source>
</reference>
<dbReference type="GeneID" id="94826775"/>
<accession>A0A1J4KH54</accession>
<evidence type="ECO:0000313" key="2">
    <source>
        <dbReference type="Proteomes" id="UP000179807"/>
    </source>
</evidence>
<evidence type="ECO:0000313" key="1">
    <source>
        <dbReference type="EMBL" id="OHT08677.1"/>
    </source>
</evidence>
<name>A0A1J4KH54_9EUKA</name>
<sequence length="1408" mass="162822">MSVSSLEPIIFGSNFTITFHLSYRSPIKINHIEMSSPEAQLEKLILLTKSIPSVPQAIQTIQTFRKQISYNWINSISFEHRHRVMCTIWSTLFELAINENATIYVNVCSTIGALIYCIAPFYPHLLMRSFSAAATEIKTTSYASIAIISAFLNIVHSISPADVEQFVIDTPVLLHFGVDVSRFIRHLPKLIPLMEPLNIQFHQQLLLSLVISFGKDPNFYYVESICLLISLSPQNLVPLLKDLILKNSLNQCILALGPRIFNNDKIFEFFTEDDLVKFSSVALEVISNPSSALTDFENACNTLSALTERCSGEFLENLLQEIKKAKLQEYPKHFTRFLMLISSDFEELKINDDDKNGVKCAKISALTKYLQKNPTAEEIETILDMAIKASSYKINEITSLLIIMVNTCFQTFVKTNKKKVTFLLNQFLHNKHLSWVQNCELVKLIESIGSDLCHNLIENFDENVIVKLLSFAFSQYNELSDRAVKCLSNLIEFNNMDVFFNYLNEVNIFDEFLCERFIILINSLYKHFPRPIFAFYAPIVADLIKFFDTPNIAGCGFEFLRRSNYYSIPKSFFNECIDWIVRLYKSVTQKVSAIKSPLRKPELPFITNNMETDVVSVSLIEAKSQLRPLKSVLLYFMSIPNILDSRSIVLMEENLRLFPDMILSKAVDCLQLIPDRFSSTVAEVLNTTSSFKTAAACAEFLCFGNIEYRLKTVDSVRFLIQNQKVKSGALIFSFYRFLNFANVDEASELLEKAKERLGIVALATLDAKLCLSDQTQFEAFSSKTKFSHWPINDADFCHFFESNEFATATITEYDDIDDGHWKFIFDHKDRFNLVNFDEYKANNFHKLSQYVKFAPEPIYVHQQVERIKKMSITQHVIDEEFVFDPSLALNFFAYSNVLMDQKLFDQYFKESAKSQNSELIYFAIDYATRNHLKYDKSLLIENKVYEAKHEKLIKLLSTIFDKSDVPFDESMSIDDITVNFYDKRNLIISVHFEEYMEKAFGNIHYSSKQFVKLAFFMANMKYSKDLISKYVSKAVDAMDQWDHSKKLISFLRLVTNLSMRTSNSELINFVSPLFQSESAAVINELSHLLYEVLLNIEVSPILYQLCRSCVDNYHAISPFLKVVTLIASFSQNRSIENITKAMVNSQLNNDLKIPSLILNGFRLMATFLNEKSNAWKLFYDTSDYFFDTLIINLDKPIFDEAIEHAMYLLIHRPEIERYDSYYKPKIIHYAFYVEPNSPSLKSHMRIIQAFQHHIGSPSPQYQSFMHKFVISSIPDPNLFDILINFAKWAISKCYIDDEFGMLATKVAEKYVYYFPWQQKMQIFAELLKLPSVPIETAFTQIWRVYCHGTPFLNVFLLLLYYVRQCTTEEAQLCDDVILSFCNNEKDGKIINIMHCIMAGESKRILMLM</sequence>
<dbReference type="InterPro" id="IPR016024">
    <property type="entry name" value="ARM-type_fold"/>
</dbReference>
<dbReference type="OrthoDB" id="10634334at2759"/>
<dbReference type="SUPFAM" id="SSF48371">
    <property type="entry name" value="ARM repeat"/>
    <property type="match status" value="1"/>
</dbReference>
<keyword evidence="2" id="KW-1185">Reference proteome</keyword>
<proteinExistence type="predicted"/>
<dbReference type="Proteomes" id="UP000179807">
    <property type="component" value="Unassembled WGS sequence"/>
</dbReference>
<protein>
    <submittedName>
        <fullName evidence="1">Uncharacterized protein</fullName>
    </submittedName>
</protein>